<evidence type="ECO:0000256" key="14">
    <source>
        <dbReference type="ARBA" id="ARBA00024494"/>
    </source>
</evidence>
<keyword evidence="5" id="KW-0808">Transferase</keyword>
<dbReference type="GO" id="GO:0044423">
    <property type="term" value="C:virion component"/>
    <property type="evidence" value="ECO:0007669"/>
    <property type="project" value="UniProtKB-KW"/>
</dbReference>
<dbReference type="Pfam" id="PF14318">
    <property type="entry name" value="Mononeg_mRNAcap"/>
    <property type="match status" value="1"/>
</dbReference>
<reference evidence="22" key="2">
    <citation type="submission" date="2021-09" db="EMBL/GenBank/DDBJ databases">
        <authorList>
            <person name="Wu H."/>
            <person name="Pang R."/>
            <person name="Cheng T."/>
            <person name="Xue L."/>
            <person name="Zeng H."/>
            <person name="Lei T."/>
            <person name="Chen M."/>
            <person name="Wu S."/>
            <person name="Ding Y."/>
            <person name="Zhang J."/>
            <person name="Shi M."/>
            <person name="Wu Q."/>
        </authorList>
    </citation>
    <scope>NUCLEOTIDE SEQUENCE</scope>
    <source>
        <strain evidence="22">2011</strain>
    </source>
</reference>
<keyword evidence="12" id="KW-0506">mRNA capping</keyword>
<evidence type="ECO:0000256" key="19">
    <source>
        <dbReference type="ARBA" id="ARBA00047370"/>
    </source>
</evidence>
<proteinExistence type="predicted"/>
<comment type="catalytic activity">
    <reaction evidence="19">
        <text>a 5'-end (5'-triphosphoguanosine)-adenylyl-adenylyl-cytidylyl-adenosine in mRNA + 2 S-adenosyl-L-methionine = a 5'-end (N(7)-methyl 5'-triphosphoguanosine)-(2'-O-methyladenylyl)-adenylyl-cytidylyl-adenosine in mRNA + 2 S-adenosyl-L-homocysteine + H(+)</text>
        <dbReference type="Rhea" id="RHEA:65376"/>
        <dbReference type="Rhea" id="RHEA-COMP:16797"/>
        <dbReference type="Rhea" id="RHEA-COMP:16798"/>
        <dbReference type="ChEBI" id="CHEBI:15378"/>
        <dbReference type="ChEBI" id="CHEBI:57856"/>
        <dbReference type="ChEBI" id="CHEBI:59789"/>
        <dbReference type="ChEBI" id="CHEBI:156483"/>
        <dbReference type="ChEBI" id="CHEBI:156484"/>
        <dbReference type="EC" id="2.1.1.375"/>
    </reaction>
</comment>
<dbReference type="PROSITE" id="PS50526">
    <property type="entry name" value="RDRP_SSRNA_NEG_NONSEG"/>
    <property type="match status" value="1"/>
</dbReference>
<keyword evidence="13" id="KW-0511">Multifunctional enzyme</keyword>
<dbReference type="GO" id="GO:0003968">
    <property type="term" value="F:RNA-directed RNA polymerase activity"/>
    <property type="evidence" value="ECO:0007669"/>
    <property type="project" value="UniProtKB-KW"/>
</dbReference>
<evidence type="ECO:0000313" key="22">
    <source>
        <dbReference type="EMBL" id="DAZ89736.1"/>
    </source>
</evidence>
<feature type="domain" description="RdRp catalytic" evidence="21">
    <location>
        <begin position="642"/>
        <end position="805"/>
    </location>
</feature>
<dbReference type="GeneID" id="80541056"/>
<dbReference type="RefSeq" id="YP_010802324.1">
    <property type="nucleotide sequence ID" value="NC_076985.1"/>
</dbReference>
<evidence type="ECO:0000256" key="8">
    <source>
        <dbReference type="ARBA" id="ARBA00022741"/>
    </source>
</evidence>
<dbReference type="InterPro" id="IPR039530">
    <property type="entry name" value="L_methyltransferase_rhabdo"/>
</dbReference>
<comment type="catalytic activity">
    <reaction evidence="15">
        <text>a 5'-end (5'-triphosphoguanosine)-(2'-O-methyladenylyl)-adenylyl-cytidylyl-adenosine in mRNA + S-adenosyl-L-methionine = a 5'-end (N(7)-methyl 5'-triphosphoguanosine)-(2'-O-methyladenylyl)-adenylyl-cytidylyl-adenosine in mRNA + S-adenosyl-L-homocysteine</text>
        <dbReference type="Rhea" id="RHEA:65440"/>
        <dbReference type="Rhea" id="RHEA-COMP:16798"/>
        <dbReference type="Rhea" id="RHEA-COMP:16801"/>
        <dbReference type="ChEBI" id="CHEBI:57856"/>
        <dbReference type="ChEBI" id="CHEBI:59789"/>
        <dbReference type="ChEBI" id="CHEBI:156482"/>
        <dbReference type="ChEBI" id="CHEBI:156483"/>
    </reaction>
</comment>
<evidence type="ECO:0000256" key="15">
    <source>
        <dbReference type="ARBA" id="ARBA00024499"/>
    </source>
</evidence>
<keyword evidence="6" id="KW-0949">S-adenosyl-L-methionine</keyword>
<comment type="subcellular location">
    <subcellularLocation>
        <location evidence="1">Virion</location>
    </subcellularLocation>
</comment>
<dbReference type="GO" id="GO:0004482">
    <property type="term" value="F:mRNA 5'-cap (guanine-N7-)-methyltransferase activity"/>
    <property type="evidence" value="ECO:0007669"/>
    <property type="project" value="InterPro"/>
</dbReference>
<keyword evidence="3 22" id="KW-0696">RNA-directed RNA polymerase</keyword>
<keyword evidence="7" id="KW-0548">Nucleotidyltransferase</keyword>
<comment type="catalytic activity">
    <reaction evidence="20">
        <text>GTP + H2O = GDP + phosphate + H(+)</text>
        <dbReference type="Rhea" id="RHEA:19669"/>
        <dbReference type="ChEBI" id="CHEBI:15377"/>
        <dbReference type="ChEBI" id="CHEBI:15378"/>
        <dbReference type="ChEBI" id="CHEBI:37565"/>
        <dbReference type="ChEBI" id="CHEBI:43474"/>
        <dbReference type="ChEBI" id="CHEBI:58189"/>
    </reaction>
</comment>
<evidence type="ECO:0000259" key="21">
    <source>
        <dbReference type="PROSITE" id="PS50526"/>
    </source>
</evidence>
<dbReference type="InterPro" id="IPR026890">
    <property type="entry name" value="Mononeg_mRNAcap"/>
</dbReference>
<keyword evidence="10" id="KW-0946">Virion</keyword>
<keyword evidence="4" id="KW-0507">mRNA processing</keyword>
<evidence type="ECO:0000256" key="3">
    <source>
        <dbReference type="ARBA" id="ARBA00022484"/>
    </source>
</evidence>
<reference evidence="22" key="1">
    <citation type="journal article" date="2020" name="mSystems">
        <title>Abundant and Diverse RNA Viruses in Insects Revealed by RNA-Seq Analysis: Ecological and Evolutionary Implications.</title>
        <authorList>
            <person name="Wu H."/>
            <person name="Pang R."/>
            <person name="Cheng T."/>
            <person name="Xue L."/>
            <person name="Zeng H."/>
            <person name="Lei T."/>
            <person name="Chen M."/>
            <person name="Wu S."/>
            <person name="Ding Y."/>
            <person name="Zhang J."/>
            <person name="Shi M."/>
            <person name="Wu Q."/>
        </authorList>
    </citation>
    <scope>NUCLEOTIDE SEQUENCE</scope>
    <source>
        <strain evidence="22">2011</strain>
    </source>
</reference>
<name>A0AAV2YAJ3_9VIRU</name>
<dbReference type="GO" id="GO:0005524">
    <property type="term" value="F:ATP binding"/>
    <property type="evidence" value="ECO:0007669"/>
    <property type="project" value="UniProtKB-KW"/>
</dbReference>
<dbReference type="Pfam" id="PF14314">
    <property type="entry name" value="Methyltrans_Mon_2nd"/>
    <property type="match status" value="1"/>
</dbReference>
<evidence type="ECO:0000256" key="2">
    <source>
        <dbReference type="ARBA" id="ARBA00012494"/>
    </source>
</evidence>
<evidence type="ECO:0000256" key="6">
    <source>
        <dbReference type="ARBA" id="ARBA00022691"/>
    </source>
</evidence>
<dbReference type="Pfam" id="PF00946">
    <property type="entry name" value="Mononeg_RNA_pol"/>
    <property type="match status" value="1"/>
</dbReference>
<evidence type="ECO:0000256" key="5">
    <source>
        <dbReference type="ARBA" id="ARBA00022679"/>
    </source>
</evidence>
<evidence type="ECO:0000256" key="18">
    <source>
        <dbReference type="ARBA" id="ARBA00047332"/>
    </source>
</evidence>
<evidence type="ECO:0000256" key="12">
    <source>
        <dbReference type="ARBA" id="ARBA00023042"/>
    </source>
</evidence>
<keyword evidence="9" id="KW-0067">ATP-binding</keyword>
<accession>A0AAV2YAJ3</accession>
<evidence type="ECO:0000256" key="13">
    <source>
        <dbReference type="ARBA" id="ARBA00023268"/>
    </source>
</evidence>
<dbReference type="KEGG" id="vg:80541056"/>
<keyword evidence="8" id="KW-0547">Nucleotide-binding</keyword>
<comment type="catalytic activity">
    <reaction evidence="14">
        <text>a 5'-end triphospho-adenylyl-adenylyl-cytidylyl-adenosine in mRNA + GDP + H(+) = a 5'-end (5'-triphosphoguanosine)-adenylyl-adenylyl-cytidylyl-adenosine in mRNA + diphosphate</text>
        <dbReference type="Rhea" id="RHEA:65436"/>
        <dbReference type="Rhea" id="RHEA-COMP:16797"/>
        <dbReference type="Rhea" id="RHEA-COMP:16799"/>
        <dbReference type="ChEBI" id="CHEBI:15378"/>
        <dbReference type="ChEBI" id="CHEBI:33019"/>
        <dbReference type="ChEBI" id="CHEBI:58189"/>
        <dbReference type="ChEBI" id="CHEBI:156484"/>
        <dbReference type="ChEBI" id="CHEBI:156503"/>
        <dbReference type="EC" id="2.7.7.88"/>
    </reaction>
</comment>
<evidence type="ECO:0000256" key="10">
    <source>
        <dbReference type="ARBA" id="ARBA00022844"/>
    </source>
</evidence>
<evidence type="ECO:0000256" key="7">
    <source>
        <dbReference type="ARBA" id="ARBA00022695"/>
    </source>
</evidence>
<evidence type="ECO:0000256" key="17">
    <source>
        <dbReference type="ARBA" id="ARBA00031012"/>
    </source>
</evidence>
<evidence type="ECO:0000256" key="16">
    <source>
        <dbReference type="ARBA" id="ARBA00030436"/>
    </source>
</evidence>
<evidence type="ECO:0000313" key="23">
    <source>
        <dbReference type="Proteomes" id="UP001161531"/>
    </source>
</evidence>
<evidence type="ECO:0000256" key="11">
    <source>
        <dbReference type="ARBA" id="ARBA00022953"/>
    </source>
</evidence>
<evidence type="ECO:0000256" key="20">
    <source>
        <dbReference type="ARBA" id="ARBA00048548"/>
    </source>
</evidence>
<protein>
    <recommendedName>
        <fullName evidence="2">RNA-directed RNA polymerase</fullName>
        <ecNumber evidence="2">2.7.7.48</ecNumber>
    </recommendedName>
    <alternativeName>
        <fullName evidence="17">Replicase</fullName>
    </alternativeName>
    <alternativeName>
        <fullName evidence="16">Transcriptase</fullName>
    </alternativeName>
</protein>
<keyword evidence="23" id="KW-1185">Reference proteome</keyword>
<evidence type="ECO:0000256" key="1">
    <source>
        <dbReference type="ARBA" id="ARBA00004328"/>
    </source>
</evidence>
<comment type="catalytic activity">
    <reaction evidence="18">
        <text>a 5'-end (5'-triphosphoguanosine)-adenylyl-adenylyl-cytidylyl-adenosine in mRNA + S-adenosyl-L-methionine = a 5'-end (5'-triphosphoguanosine)-(2'-O-methyladenylyl)-adenylyl-cytidylyl-adenosine in mRNA + S-adenosyl-L-homocysteine + H(+)</text>
        <dbReference type="Rhea" id="RHEA:65380"/>
        <dbReference type="Rhea" id="RHEA-COMP:16797"/>
        <dbReference type="Rhea" id="RHEA-COMP:16801"/>
        <dbReference type="ChEBI" id="CHEBI:15378"/>
        <dbReference type="ChEBI" id="CHEBI:57856"/>
        <dbReference type="ChEBI" id="CHEBI:59789"/>
        <dbReference type="ChEBI" id="CHEBI:156482"/>
        <dbReference type="ChEBI" id="CHEBI:156484"/>
    </reaction>
</comment>
<dbReference type="InterPro" id="IPR014023">
    <property type="entry name" value="Mononeg_RNA_pol_cat"/>
</dbReference>
<sequence length="2487" mass="286073">MDKGKTEHAAQRSTLDSRAFMQEEKFDTWLDLGPLYEIQKYCRMTHIWSTSTFSPLNCIFSGDTICLIKKCDVLPSTVESAVVTPCLPAMLVNYALTNRTHQCHMTPKAMKDLYSVASKSTQISLGFQLQHILRNVSPSLLTHHAKSCDVWTSKLNTFPIEIVSTAYIVEDMMLILEAYKFLSEYRPEKTTTQRSRSRILRFQKRYGNDRLTLALPSFNAKIMLSLDLCILDWQSKKFLLTHKYLLEIINKVSELFCCLLYTHMISGTSFNINHYTQIVKFLHHISQTVSTFCRYSNIQTDLEYENRAFMYLKVMEGLGVACIILREDQQHGWFNDDLINQLWKSVIEERLQPSTAFFDSTLFKILDSSDVSTIAESLGLVKLCGHPSVEIFRGLQKLKERTHANIVVNPTAVNRTIGVMKRELILNFKRKRGRYPNIRLDNHRVARSLQRLIIRNISPDSDEGINLIANITIEHWSHVDLEKNDEFDPIDNQLVLLKDKALGMTRSKVMKYILCDESKINKAGLGPIEERRALLAFLLSDHFSESFRRYIYSYENDEVWSHIVLDYLVIKLTAKELEEKPEGRMFGASPGEERNRRIVQEENSMRLMDNFFRDQLMTPDELQMLRKLYSFRHFNRMYPHHKLLQVSFDFSKWNNNMRAESIDIPASETLDKWFGTKIYGKTMKAYESTLFYYKDMLRSDYWDGQLGGIEGLNQATWSVIFLCGIKQALEGLGLIYQLTVKGDDVRAALVIPETELDATGVVRIRDTILHQLSELCKDMGWQLNPHECFVSLSVIATSKQYQVNDTFLPAATKKIIKMESLSNLIFPTTEDMVASVFSTAHSACSQATTILPAFISALYVASRLLYRELCTMGRISVEDIAVLSMWPQCLGGPGSLPLQSFFVRGENDMLSISVSLFRSIILSEENGISMQIINILRQRLKNDSDKTLLLSDPYSISLDHPERPSAVLKRMMRSYMPKWVKNPDLIILLNLDTERTKKEFLEHICSMRPFFGKIATTLYETSPFYIIDEVLSKFMESSTIFSFFSRGKTGTTNSKNAHRALTKVLMAAKRRKLYWVSILRQQHQYDQLYLGIDEVSFLDRSTCTTEIIHKIRFASWGIKIHGITYPSIVDQNVYYTTDDLLYVHPTWDVGHCATPILVEMGRSVYQTSDKSFHYSASPGLAPWLGAQTSSKLELPKTTTRISSPAISKIMRLINLRVNAHILGPQFTRTVNELISSLTGINLESLNVLVPEAGGGHISHRVAINSFSVNTMPNCRPNLAQLVRIASDAGASLRGDNTNRTINFAARHYFSIIMALWPLQSSSNLPDKYPTMLYTVFHNNVAAEPQYAICEWCCNDVDDRPIRFDQTNMPPLRDYRMLSLVGCSEFEEKTLKINMAEALIGKIRRTAFHEIQNINDPALIDIAAHVVIRKLNTHKIKIFEAAKGASFMCVPRAELLQIMSVALGITSLTQVSKNIIRLLPSENLYKAVMAEVFNFCLEWLSVTSDPENLYHVDKLMNHLNPLTGLFDELLESQVLHQLQQGARDFGDIKDFRWTPASQISGGAAMKCFFSYHKDMLRKWLFGEIIVVRPKLYTQMEDNDTIKASLEKEYQRLLGASLNRSNTMFNGFRISSHWKRIFFQLDNNNHFQNNVENRIGYSNYSTADDFHISVPQLIFDHYLDDILTNIGIITMDDVEQFWAHTLMCLMITSLTERGPWQDMSDEMINNESEIQIMTIEEIHEEAILFYSVERLKENELYIKWSSVLSVNHLACLINIGMMRFQVITEKCLDYLIILHNQLKNWLQIVNIRHLSVMTQDNAEIILKGMDKVAEQVVHERKQQIDDDKMNQYAYRLGISSQKCGLSNLNVHRQLMQLSKPVQIKSTYENEFPITGNITGLKYDTIPPIERYFFDATEILRGSGVHNTSIAKYLEITDKIANQEMISDISDDSCILCLADGIGGVSARFLANYPEIHVVYNSMYYNVKTGKHAADANEAIPPIEVSGLPHHYKALERLHWRGMFPGDITSTDVQNLVASVTKKTNRLVLITTMDADIPWHDNLMTAREVWFGALRIVALVQNYETINIFKCFAIHHAVVYEFCHTIYALYSHVHMVRASYTRQRSTEFFLVFSHPRNFNSHLQELENEMKNKIIFARSLTIASIVRNSLNKIGKCYMNFRQLGENNQLDILVCIKNFLRLQAYPLDLNNTLNILKVVTPLRQTCLCGMLRLITDLINDSLNSARYILDDLLYQAEQVRYRDVGVYIRNSSAVSTGWKGIQMQLRVVGRLMAAHEWMQDVMRYPDRPITTWNRVSVDRIYQRMYLLLNSWKGHVAPIIVKNNLIVCCERFNDNWTVMISHTIRKCVQLMGSYWLCHGYVHRESPFIGEAMSFLSRFVRIEPCCKSCSDRIFSDDHNWVLPQFSISLDAPPSRVIPAYDDIPNIAFMLSNNLLLRGERKYEHKNVEVVDPNLVHQVDIIVDQPDDDLRDIVNEHKN</sequence>
<dbReference type="EMBL" id="BK059310">
    <property type="protein sequence ID" value="DAZ89736.1"/>
    <property type="molecule type" value="Viral_cRNA"/>
</dbReference>
<evidence type="ECO:0000256" key="9">
    <source>
        <dbReference type="ARBA" id="ARBA00022840"/>
    </source>
</evidence>
<keyword evidence="11" id="KW-0693">Viral RNA replication</keyword>
<dbReference type="EC" id="2.7.7.48" evidence="2"/>
<dbReference type="Proteomes" id="UP001161531">
    <property type="component" value="Segment"/>
</dbReference>
<evidence type="ECO:0000256" key="4">
    <source>
        <dbReference type="ARBA" id="ARBA00022664"/>
    </source>
</evidence>
<organism evidence="22 23">
    <name type="scientific">Nomada lathburiana mononega-like virus</name>
    <dbReference type="NCBI Taxonomy" id="2879396"/>
    <lineage>
        <taxon>Viruses</taxon>
        <taxon>Riboviria</taxon>
        <taxon>Orthornavirae</taxon>
        <taxon>Negarnaviricota</taxon>
        <taxon>Haploviricotina</taxon>
        <taxon>Monjiviricetes</taxon>
        <taxon>Jingchuvirales</taxon>
        <taxon>Aliusviridae</taxon>
        <taxon>Ollusvirus</taxon>
        <taxon>Ollusvirus nomadae</taxon>
    </lineage>
</organism>